<dbReference type="Pfam" id="PF08857">
    <property type="entry name" value="ParBc_2"/>
    <property type="match status" value="1"/>
</dbReference>
<dbReference type="SUPFAM" id="SSF110849">
    <property type="entry name" value="ParB/Sulfiredoxin"/>
    <property type="match status" value="1"/>
</dbReference>
<dbReference type="AlphaFoldDB" id="F8GTT9"/>
<dbReference type="Proteomes" id="UP000006798">
    <property type="component" value="Chromosome 2"/>
</dbReference>
<dbReference type="KEGG" id="cnc:CNE_2c23070"/>
<dbReference type="GeneID" id="34305331"/>
<organism evidence="1 2">
    <name type="scientific">Cupriavidus necator (strain ATCC 43291 / DSM 13513 / CCUG 52238 / LMG 8453 / N-1)</name>
    <name type="common">Ralstonia eutropha</name>
    <dbReference type="NCBI Taxonomy" id="1042878"/>
    <lineage>
        <taxon>Bacteria</taxon>
        <taxon>Pseudomonadati</taxon>
        <taxon>Pseudomonadota</taxon>
        <taxon>Betaproteobacteria</taxon>
        <taxon>Burkholderiales</taxon>
        <taxon>Burkholderiaceae</taxon>
        <taxon>Cupriavidus</taxon>
    </lineage>
</organism>
<dbReference type="RefSeq" id="WP_013953928.1">
    <property type="nucleotide sequence ID" value="NC_015723.1"/>
</dbReference>
<evidence type="ECO:0008006" key="3">
    <source>
        <dbReference type="Google" id="ProtNLM"/>
    </source>
</evidence>
<reference evidence="1 2" key="1">
    <citation type="journal article" date="2011" name="J. Bacteriol.">
        <title>Complete genome sequence of the type strain Cupriavidus necator N-1.</title>
        <authorList>
            <person name="Poehlein A."/>
            <person name="Kusian B."/>
            <person name="Friedrich B."/>
            <person name="Daniel R."/>
            <person name="Bowien B."/>
        </authorList>
    </citation>
    <scope>NUCLEOTIDE SEQUENCE [LARGE SCALE GENOMIC DNA]</scope>
    <source>
        <strain evidence="2">ATCC 43291 / DSM 13513 / CCUG 52238 / LMG 8453 / N-1</strain>
    </source>
</reference>
<sequence length="211" mass="24182">MRRQPRKLRPGSKLMVPLDALRPTQITVGGYHVAQKVHVTRRVPPERRAAFLDRHRVHLVIGPEQALYVVDHHHWVRAWHDLGLTHVPGLVRADLSDMNVPAFWRHMVAEHMVHPYDEHGRRRPLTELPGGIHDMRDDPYRSLEAFVQLAGGYRKVKTAYMDFRWADYFRRHVAGPFDTTHHFAIALAQAFRLAHAAGARGLPGYIGSLGC</sequence>
<dbReference type="InterPro" id="IPR014956">
    <property type="entry name" value="ParBc_2"/>
</dbReference>
<dbReference type="Gene3D" id="1.10.8.10">
    <property type="entry name" value="DNA helicase RuvA subunit, C-terminal domain"/>
    <property type="match status" value="1"/>
</dbReference>
<dbReference type="HOGENOM" id="CLU_090314_0_0_4"/>
<dbReference type="PIRSF" id="PIRSF029669">
    <property type="entry name" value="UCP029669"/>
    <property type="match status" value="1"/>
</dbReference>
<gene>
    <name evidence="1" type="ordered locus">CNE_2c23070</name>
</gene>
<proteinExistence type="predicted"/>
<dbReference type="EMBL" id="CP002878">
    <property type="protein sequence ID" value="AEI81255.1"/>
    <property type="molecule type" value="Genomic_DNA"/>
</dbReference>
<dbReference type="CDD" id="cd16390">
    <property type="entry name" value="ParB_N_Srx_like"/>
    <property type="match status" value="1"/>
</dbReference>
<dbReference type="InterPro" id="IPR016932">
    <property type="entry name" value="UCP029669"/>
</dbReference>
<protein>
    <recommendedName>
        <fullName evidence="3">Chromosome partitioning protein ParB</fullName>
    </recommendedName>
</protein>
<dbReference type="Gene3D" id="3.90.1530.10">
    <property type="entry name" value="Conserved hypothetical protein from pyrococcus furiosus pfu- 392566-001, ParB domain"/>
    <property type="match status" value="1"/>
</dbReference>
<accession>F8GTT9</accession>
<name>F8GTT9_CUPNN</name>
<dbReference type="InterPro" id="IPR036086">
    <property type="entry name" value="ParB/Sulfiredoxin_sf"/>
</dbReference>
<evidence type="ECO:0000313" key="1">
    <source>
        <dbReference type="EMBL" id="AEI81255.1"/>
    </source>
</evidence>
<evidence type="ECO:0000313" key="2">
    <source>
        <dbReference type="Proteomes" id="UP000006798"/>
    </source>
</evidence>